<reference evidence="2" key="1">
    <citation type="submission" date="2016-11" db="EMBL/GenBank/DDBJ databases">
        <authorList>
            <person name="Varghese N."/>
            <person name="Submissions S."/>
        </authorList>
    </citation>
    <scope>NUCLEOTIDE SEQUENCE [LARGE SCALE GENOMIC DNA]</scope>
    <source>
        <strain evidence="2">DSM 16478</strain>
    </source>
</reference>
<name>A0A1M6KSM6_9FLAO</name>
<gene>
    <name evidence="1" type="ORF">SAMN04488007_0897</name>
</gene>
<accession>A0A1M6KSM6</accession>
<evidence type="ECO:0000313" key="1">
    <source>
        <dbReference type="EMBL" id="SHJ61880.1"/>
    </source>
</evidence>
<evidence type="ECO:0000313" key="2">
    <source>
        <dbReference type="Proteomes" id="UP000184314"/>
    </source>
</evidence>
<protein>
    <submittedName>
        <fullName evidence="1">Uncharacterized protein</fullName>
    </submittedName>
</protein>
<dbReference type="EMBL" id="FQZX01000001">
    <property type="protein sequence ID" value="SHJ61880.1"/>
    <property type="molecule type" value="Genomic_DNA"/>
</dbReference>
<dbReference type="Proteomes" id="UP000184314">
    <property type="component" value="Unassembled WGS sequence"/>
</dbReference>
<proteinExistence type="predicted"/>
<sequence length="157" mass="17380">MGVLFVLLTLNVCLMKTVTLLIALLFINNCVENKNKEDVVVQYKYEAITRGSSFICIVSENKVIVSTTGTVGNQNLKEVSNEDWGILVKYIELVDLVALENLVPPSDDNKSDKVRIATLTVTTINHSYKSEPFDEGNPPKELVPIIDKIIAIAKTVD</sequence>
<keyword evidence="2" id="KW-1185">Reference proteome</keyword>
<dbReference type="STRING" id="228958.SAMN04488007_0897"/>
<dbReference type="AlphaFoldDB" id="A0A1M6KSM6"/>
<organism evidence="1 2">
    <name type="scientific">Maribacter aquivivus</name>
    <dbReference type="NCBI Taxonomy" id="228958"/>
    <lineage>
        <taxon>Bacteria</taxon>
        <taxon>Pseudomonadati</taxon>
        <taxon>Bacteroidota</taxon>
        <taxon>Flavobacteriia</taxon>
        <taxon>Flavobacteriales</taxon>
        <taxon>Flavobacteriaceae</taxon>
        <taxon>Maribacter</taxon>
    </lineage>
</organism>